<evidence type="ECO:0000313" key="3">
    <source>
        <dbReference type="Proteomes" id="UP000241421"/>
    </source>
</evidence>
<organism evidence="2 3">
    <name type="scientific">Massilia glaciei</name>
    <dbReference type="NCBI Taxonomy" id="1524097"/>
    <lineage>
        <taxon>Bacteria</taxon>
        <taxon>Pseudomonadati</taxon>
        <taxon>Pseudomonadota</taxon>
        <taxon>Betaproteobacteria</taxon>
        <taxon>Burkholderiales</taxon>
        <taxon>Oxalobacteraceae</taxon>
        <taxon>Telluria group</taxon>
        <taxon>Massilia</taxon>
    </lineage>
</organism>
<proteinExistence type="predicted"/>
<feature type="region of interest" description="Disordered" evidence="1">
    <location>
        <begin position="1"/>
        <end position="21"/>
    </location>
</feature>
<accession>A0A2U2HHM0</accession>
<evidence type="ECO:0000256" key="1">
    <source>
        <dbReference type="SAM" id="MobiDB-lite"/>
    </source>
</evidence>
<evidence type="ECO:0000313" key="2">
    <source>
        <dbReference type="EMBL" id="PWF45421.1"/>
    </source>
</evidence>
<name>A0A2U2HHM0_9BURK</name>
<evidence type="ECO:0008006" key="4">
    <source>
        <dbReference type="Google" id="ProtNLM"/>
    </source>
</evidence>
<dbReference type="Pfam" id="PF02810">
    <property type="entry name" value="SEC-C"/>
    <property type="match status" value="1"/>
</dbReference>
<keyword evidence="3" id="KW-1185">Reference proteome</keyword>
<dbReference type="AlphaFoldDB" id="A0A2U2HHM0"/>
<dbReference type="SUPFAM" id="SSF103642">
    <property type="entry name" value="Sec-C motif"/>
    <property type="match status" value="1"/>
</dbReference>
<dbReference type="Proteomes" id="UP000241421">
    <property type="component" value="Unassembled WGS sequence"/>
</dbReference>
<dbReference type="EMBL" id="PXWF02000255">
    <property type="protein sequence ID" value="PWF45421.1"/>
    <property type="molecule type" value="Genomic_DNA"/>
</dbReference>
<sequence length="39" mass="4113">MKTLGGRIEAQRPAVSDKIGRNDPCPCGSGKKHKKCCAA</sequence>
<protein>
    <recommendedName>
        <fullName evidence="4">Zinc chelation protein SecC</fullName>
    </recommendedName>
</protein>
<dbReference type="Gene3D" id="3.10.450.50">
    <property type="match status" value="1"/>
</dbReference>
<comment type="caution">
    <text evidence="2">The sequence shown here is derived from an EMBL/GenBank/DDBJ whole genome shotgun (WGS) entry which is preliminary data.</text>
</comment>
<reference evidence="2 3" key="1">
    <citation type="submission" date="2018-04" db="EMBL/GenBank/DDBJ databases">
        <title>Massilia violaceinigra sp. nov., a novel purple-pigmented bacterium isolated from Tianshan glacier, Xinjiang, China.</title>
        <authorList>
            <person name="Wang H."/>
        </authorList>
    </citation>
    <scope>NUCLEOTIDE SEQUENCE [LARGE SCALE GENOMIC DNA]</scope>
    <source>
        <strain evidence="2 3">B448-2</strain>
    </source>
</reference>
<dbReference type="OrthoDB" id="570299at2"/>
<dbReference type="InterPro" id="IPR004027">
    <property type="entry name" value="SEC_C_motif"/>
</dbReference>
<gene>
    <name evidence="2" type="ORF">C7C56_017890</name>
</gene>